<gene>
    <name evidence="1" type="ORF">AVEN_49421_1</name>
</gene>
<evidence type="ECO:0000313" key="2">
    <source>
        <dbReference type="Proteomes" id="UP000499080"/>
    </source>
</evidence>
<name>A0A4Y2CQ48_ARAVE</name>
<protein>
    <submittedName>
        <fullName evidence="1">Uncharacterized protein</fullName>
    </submittedName>
</protein>
<accession>A0A4Y2CQ48</accession>
<keyword evidence="2" id="KW-1185">Reference proteome</keyword>
<sequence>MTVSGSTSDFRKVTGQLDKGFSPLQSQTRIPVLPQPAYSLVLAPCDYFIRGRICLRDNDSQVPKKCSDEGTGGSDQRRLVNLIYIFL</sequence>
<evidence type="ECO:0000313" key="1">
    <source>
        <dbReference type="EMBL" id="GBM06036.1"/>
    </source>
</evidence>
<reference evidence="1 2" key="1">
    <citation type="journal article" date="2019" name="Sci. Rep.">
        <title>Orb-weaving spider Araneus ventricosus genome elucidates the spidroin gene catalogue.</title>
        <authorList>
            <person name="Kono N."/>
            <person name="Nakamura H."/>
            <person name="Ohtoshi R."/>
            <person name="Moran D.A.P."/>
            <person name="Shinohara A."/>
            <person name="Yoshida Y."/>
            <person name="Fujiwara M."/>
            <person name="Mori M."/>
            <person name="Tomita M."/>
            <person name="Arakawa K."/>
        </authorList>
    </citation>
    <scope>NUCLEOTIDE SEQUENCE [LARGE SCALE GENOMIC DNA]</scope>
</reference>
<proteinExistence type="predicted"/>
<comment type="caution">
    <text evidence="1">The sequence shown here is derived from an EMBL/GenBank/DDBJ whole genome shotgun (WGS) entry which is preliminary data.</text>
</comment>
<dbReference type="Proteomes" id="UP000499080">
    <property type="component" value="Unassembled WGS sequence"/>
</dbReference>
<organism evidence="1 2">
    <name type="scientific">Araneus ventricosus</name>
    <name type="common">Orbweaver spider</name>
    <name type="synonym">Epeira ventricosa</name>
    <dbReference type="NCBI Taxonomy" id="182803"/>
    <lineage>
        <taxon>Eukaryota</taxon>
        <taxon>Metazoa</taxon>
        <taxon>Ecdysozoa</taxon>
        <taxon>Arthropoda</taxon>
        <taxon>Chelicerata</taxon>
        <taxon>Arachnida</taxon>
        <taxon>Araneae</taxon>
        <taxon>Araneomorphae</taxon>
        <taxon>Entelegynae</taxon>
        <taxon>Araneoidea</taxon>
        <taxon>Araneidae</taxon>
        <taxon>Araneus</taxon>
    </lineage>
</organism>
<dbReference type="EMBL" id="BGPR01000222">
    <property type="protein sequence ID" value="GBM06036.1"/>
    <property type="molecule type" value="Genomic_DNA"/>
</dbReference>
<dbReference type="AlphaFoldDB" id="A0A4Y2CQ48"/>